<evidence type="ECO:0000313" key="7">
    <source>
        <dbReference type="Proteomes" id="UP001497453"/>
    </source>
</evidence>
<evidence type="ECO:0000256" key="2">
    <source>
        <dbReference type="ARBA" id="ARBA00022737"/>
    </source>
</evidence>
<feature type="compositionally biased region" description="Basic residues" evidence="4">
    <location>
        <begin position="880"/>
        <end position="890"/>
    </location>
</feature>
<proteinExistence type="predicted"/>
<feature type="compositionally biased region" description="Pro residues" evidence="4">
    <location>
        <begin position="169"/>
        <end position="191"/>
    </location>
</feature>
<reference evidence="7" key="1">
    <citation type="submission" date="2024-04" db="EMBL/GenBank/DDBJ databases">
        <authorList>
            <person name="Shaw F."/>
            <person name="Minotto A."/>
        </authorList>
    </citation>
    <scope>NUCLEOTIDE SEQUENCE [LARGE SCALE GENOMIC DNA]</scope>
</reference>
<dbReference type="PROSITE" id="PS50294">
    <property type="entry name" value="WD_REPEATS_REGION"/>
    <property type="match status" value="3"/>
</dbReference>
<feature type="repeat" description="WD" evidence="3">
    <location>
        <begin position="473"/>
        <end position="506"/>
    </location>
</feature>
<evidence type="ECO:0000256" key="4">
    <source>
        <dbReference type="SAM" id="MobiDB-lite"/>
    </source>
</evidence>
<dbReference type="SMART" id="SM00256">
    <property type="entry name" value="FBOX"/>
    <property type="match status" value="1"/>
</dbReference>
<evidence type="ECO:0000313" key="6">
    <source>
        <dbReference type="EMBL" id="CAL1705487.1"/>
    </source>
</evidence>
<keyword evidence="1 3" id="KW-0853">WD repeat</keyword>
<dbReference type="EMBL" id="OZ037946">
    <property type="protein sequence ID" value="CAL1705487.1"/>
    <property type="molecule type" value="Genomic_DNA"/>
</dbReference>
<dbReference type="SUPFAM" id="SSF50978">
    <property type="entry name" value="WD40 repeat-like"/>
    <property type="match status" value="1"/>
</dbReference>
<dbReference type="InterPro" id="IPR001680">
    <property type="entry name" value="WD40_rpt"/>
</dbReference>
<dbReference type="Pfam" id="PF12937">
    <property type="entry name" value="F-box-like"/>
    <property type="match status" value="1"/>
</dbReference>
<gene>
    <name evidence="6" type="ORF">GFSPODELE1_LOCUS5450</name>
</gene>
<evidence type="ECO:0000259" key="5">
    <source>
        <dbReference type="PROSITE" id="PS50181"/>
    </source>
</evidence>
<feature type="compositionally biased region" description="Acidic residues" evidence="4">
    <location>
        <begin position="81"/>
        <end position="93"/>
    </location>
</feature>
<evidence type="ECO:0000256" key="3">
    <source>
        <dbReference type="PROSITE-ProRule" id="PRU00221"/>
    </source>
</evidence>
<dbReference type="PROSITE" id="PS50181">
    <property type="entry name" value="FBOX"/>
    <property type="match status" value="1"/>
</dbReference>
<feature type="compositionally biased region" description="Low complexity" evidence="4">
    <location>
        <begin position="831"/>
        <end position="844"/>
    </location>
</feature>
<dbReference type="PRINTS" id="PR00320">
    <property type="entry name" value="GPROTEINBRPT"/>
</dbReference>
<feature type="domain" description="F-box" evidence="5">
    <location>
        <begin position="260"/>
        <end position="307"/>
    </location>
</feature>
<feature type="repeat" description="WD" evidence="3">
    <location>
        <begin position="541"/>
        <end position="572"/>
    </location>
</feature>
<dbReference type="PROSITE" id="PS50082">
    <property type="entry name" value="WD_REPEATS_2"/>
    <property type="match status" value="6"/>
</dbReference>
<dbReference type="Gene3D" id="2.130.10.10">
    <property type="entry name" value="YVTN repeat-like/Quinoprotein amine dehydrogenase"/>
    <property type="match status" value="1"/>
</dbReference>
<dbReference type="InterPro" id="IPR036047">
    <property type="entry name" value="F-box-like_dom_sf"/>
</dbReference>
<feature type="repeat" description="WD" evidence="3">
    <location>
        <begin position="414"/>
        <end position="453"/>
    </location>
</feature>
<dbReference type="CDD" id="cd00200">
    <property type="entry name" value="WD40"/>
    <property type="match status" value="1"/>
</dbReference>
<dbReference type="SMART" id="SM00320">
    <property type="entry name" value="WD40"/>
    <property type="match status" value="7"/>
</dbReference>
<sequence length="890" mass="98606">MNNQQRPTLYLQPSVNTTTVVTTTTTTTTYAPIPLPSLPIPSSPKDPKVYPLLHAHLPKSLRQFPLLFPGGARATFRDGEVGEEEMPEEEELSSGDGWRQVKRGEGPDPPKEVGLVEAVERYGRKRTYSNENMMEGVETTGGFATHPPRKKAKSTPLPPLATQLNSAAPPSPLPSPHGSPPPPENIWPSAPPSGHSSPQPQAPIQPDTSLTTLLTLPSLLSHFSNLPPQLQSHVLLTFLRHSPLPVLRTLHSVLTSTLARDFLTLLPAELVSQILSYLTYSDLTRASRVSKTWRAIIDSDPVLWRDLLKSTNIWFDGHSENAFADAVLARRRREDLPLLGSLTLPHPYKMLLKSRHLSRMRWVNNQNPKHISFPAHGRAVVTCLIYSHGRIISASDDHSIHVYSPTTGEQLQALDGHEGGVWALAATKDTLVSGSTDRTVRIWDLSTGRCTHVFGGHTSTVRCLAIVKPEWIDVEHEGNIVTREKWPKRPLIVTGSRDHSLRVWTLPRPGDDEYRCYGADDTEVDPSEEEAEDNPYHRLHLTGHDHAVRALAARGRTLVSGSYDCTVRVWDIITGNCKWILVGHTQKGVFYLFAKMLLISYTLCLAVYSVVLDIHRNLACSGSMDSTVRVWNLSTGECQHTLNGHTSLVGLLGLSPSYLVSAAADSTLRVWNPDTGELCHTLAAHNGAITCFQHDEFKVLSGSDGTLKMWDIRDGSHVRDLLVDIVGVWQVVFEGRWCIAASNRADSTVLDVWDFGTDNDDGWVGEPPGGIYDEDEDEYDEEEDIEQAEVDDMEQDIGMAPSDTDDVDLEEAGMEEEDDDDDDDAWARRLSGPQASSSRQPASSHRSRRGRLLVAPKSGLGAGSSRPRTLPNIEETPTRPRVRHYGPRRR</sequence>
<dbReference type="PROSITE" id="PS00678">
    <property type="entry name" value="WD_REPEATS_1"/>
    <property type="match status" value="2"/>
</dbReference>
<dbReference type="InterPro" id="IPR036322">
    <property type="entry name" value="WD40_repeat_dom_sf"/>
</dbReference>
<accession>A0ABP1DEB5</accession>
<protein>
    <recommendedName>
        <fullName evidence="5">F-box domain-containing protein</fullName>
    </recommendedName>
</protein>
<dbReference type="SUPFAM" id="SSF81383">
    <property type="entry name" value="F-box domain"/>
    <property type="match status" value="1"/>
</dbReference>
<dbReference type="InterPro" id="IPR015943">
    <property type="entry name" value="WD40/YVTN_repeat-like_dom_sf"/>
</dbReference>
<feature type="repeat" description="WD" evidence="3">
    <location>
        <begin position="682"/>
        <end position="720"/>
    </location>
</feature>
<dbReference type="Proteomes" id="UP001497453">
    <property type="component" value="Chromosome 3"/>
</dbReference>
<evidence type="ECO:0000256" key="1">
    <source>
        <dbReference type="ARBA" id="ARBA00022574"/>
    </source>
</evidence>
<dbReference type="InterPro" id="IPR001810">
    <property type="entry name" value="F-box_dom"/>
</dbReference>
<feature type="compositionally biased region" description="Acidic residues" evidence="4">
    <location>
        <begin position="772"/>
        <end position="795"/>
    </location>
</feature>
<dbReference type="InterPro" id="IPR019775">
    <property type="entry name" value="WD40_repeat_CS"/>
</dbReference>
<dbReference type="InterPro" id="IPR020472">
    <property type="entry name" value="WD40_PAC1"/>
</dbReference>
<keyword evidence="2" id="KW-0677">Repeat</keyword>
<feature type="compositionally biased region" description="Basic and acidic residues" evidence="4">
    <location>
        <begin position="102"/>
        <end position="111"/>
    </location>
</feature>
<dbReference type="Gene3D" id="1.20.1280.50">
    <property type="match status" value="1"/>
</dbReference>
<dbReference type="Pfam" id="PF00400">
    <property type="entry name" value="WD40"/>
    <property type="match status" value="7"/>
</dbReference>
<feature type="repeat" description="WD" evidence="3">
    <location>
        <begin position="642"/>
        <end position="681"/>
    </location>
</feature>
<dbReference type="PANTHER" id="PTHR19849">
    <property type="entry name" value="PHOSPHOLIPASE A-2-ACTIVATING PROTEIN"/>
    <property type="match status" value="1"/>
</dbReference>
<feature type="region of interest" description="Disordered" evidence="4">
    <location>
        <begin position="130"/>
        <end position="207"/>
    </location>
</feature>
<feature type="region of interest" description="Disordered" evidence="4">
    <location>
        <begin position="80"/>
        <end position="115"/>
    </location>
</feature>
<name>A0ABP1DEB5_9APHY</name>
<feature type="repeat" description="WD" evidence="3">
    <location>
        <begin position="607"/>
        <end position="641"/>
    </location>
</feature>
<feature type="region of interest" description="Disordered" evidence="4">
    <location>
        <begin position="757"/>
        <end position="890"/>
    </location>
</feature>
<organism evidence="6 7">
    <name type="scientific">Somion occarium</name>
    <dbReference type="NCBI Taxonomy" id="3059160"/>
    <lineage>
        <taxon>Eukaryota</taxon>
        <taxon>Fungi</taxon>
        <taxon>Dikarya</taxon>
        <taxon>Basidiomycota</taxon>
        <taxon>Agaricomycotina</taxon>
        <taxon>Agaricomycetes</taxon>
        <taxon>Polyporales</taxon>
        <taxon>Cerrenaceae</taxon>
        <taxon>Somion</taxon>
    </lineage>
</organism>
<keyword evidence="7" id="KW-1185">Reference proteome</keyword>
<feature type="compositionally biased region" description="Acidic residues" evidence="4">
    <location>
        <begin position="803"/>
        <end position="824"/>
    </location>
</feature>
<dbReference type="PANTHER" id="PTHR19849:SF1">
    <property type="entry name" value="F-BOX_WD REPEAT-CONTAINING PROTEIN 7"/>
    <property type="match status" value="1"/>
</dbReference>